<dbReference type="EMBL" id="QGNA01000003">
    <property type="protein sequence ID" value="PWS36528.1"/>
    <property type="molecule type" value="Genomic_DNA"/>
</dbReference>
<dbReference type="RefSeq" id="WP_109871321.1">
    <property type="nucleotide sequence ID" value="NZ_QGNA01000003.1"/>
</dbReference>
<feature type="domain" description="NIPSNAP" evidence="2">
    <location>
        <begin position="4"/>
        <end position="96"/>
    </location>
</feature>
<dbReference type="Pfam" id="PF07978">
    <property type="entry name" value="NIPSNAP"/>
    <property type="match status" value="1"/>
</dbReference>
<dbReference type="PANTHER" id="PTHR21017">
    <property type="entry name" value="NIPSNAP-RELATED"/>
    <property type="match status" value="1"/>
</dbReference>
<evidence type="ECO:0000259" key="2">
    <source>
        <dbReference type="Pfam" id="PF07978"/>
    </source>
</evidence>
<protein>
    <recommendedName>
        <fullName evidence="2">NIPSNAP domain-containing protein</fullName>
    </recommendedName>
</protein>
<evidence type="ECO:0000313" key="4">
    <source>
        <dbReference type="Proteomes" id="UP000245765"/>
    </source>
</evidence>
<sequence length="200" mass="22204">MVDELRIYTLRPGAMARYMELAEKVAVPVRGDRFGVLLGFWAGEVGAANTVFNLWRHEDLETRRKLRLELEALPAWREQYLAHVRPLMLRQVVRFMDAVLPLRPPPAPSRLYEFRLIRSVAGGAGELARAVAADGEAGTLGVWVTTAGPINEVVQLLAHADASARFARSWHQDSVLARHGSLVEEVESSLVLAAPHSPLR</sequence>
<comment type="similarity">
    <text evidence="1">Belongs to the NipSnap family.</text>
</comment>
<dbReference type="InterPro" id="IPR051557">
    <property type="entry name" value="NipSnap_domain"/>
</dbReference>
<dbReference type="PANTHER" id="PTHR21017:SF17">
    <property type="entry name" value="PROTEIN NIPSNAP"/>
    <property type="match status" value="1"/>
</dbReference>
<dbReference type="SUPFAM" id="SSF54909">
    <property type="entry name" value="Dimeric alpha+beta barrel"/>
    <property type="match status" value="2"/>
</dbReference>
<dbReference type="InterPro" id="IPR012577">
    <property type="entry name" value="NIPSNAP"/>
</dbReference>
<reference evidence="4" key="1">
    <citation type="submission" date="2018-05" db="EMBL/GenBank/DDBJ databases">
        <authorList>
            <person name="Du Z."/>
            <person name="Wang X."/>
        </authorList>
    </citation>
    <scope>NUCLEOTIDE SEQUENCE [LARGE SCALE GENOMIC DNA]</scope>
    <source>
        <strain evidence="4">CQN31</strain>
    </source>
</reference>
<gene>
    <name evidence="3" type="ORF">DFH01_15385</name>
</gene>
<dbReference type="Proteomes" id="UP000245765">
    <property type="component" value="Unassembled WGS sequence"/>
</dbReference>
<keyword evidence="4" id="KW-1185">Reference proteome</keyword>
<proteinExistence type="inferred from homology"/>
<organism evidence="3 4">
    <name type="scientific">Falsiroseomonas bella</name>
    <dbReference type="NCBI Taxonomy" id="2184016"/>
    <lineage>
        <taxon>Bacteria</taxon>
        <taxon>Pseudomonadati</taxon>
        <taxon>Pseudomonadota</taxon>
        <taxon>Alphaproteobacteria</taxon>
        <taxon>Acetobacterales</taxon>
        <taxon>Roseomonadaceae</taxon>
        <taxon>Falsiroseomonas</taxon>
    </lineage>
</organism>
<name>A0A317FFY9_9PROT</name>
<dbReference type="Gene3D" id="3.30.70.100">
    <property type="match status" value="2"/>
</dbReference>
<evidence type="ECO:0000256" key="1">
    <source>
        <dbReference type="ARBA" id="ARBA00005291"/>
    </source>
</evidence>
<dbReference type="OrthoDB" id="4124121at2"/>
<evidence type="ECO:0000313" key="3">
    <source>
        <dbReference type="EMBL" id="PWS36528.1"/>
    </source>
</evidence>
<dbReference type="AlphaFoldDB" id="A0A317FFY9"/>
<accession>A0A317FFY9</accession>
<comment type="caution">
    <text evidence="3">The sequence shown here is derived from an EMBL/GenBank/DDBJ whole genome shotgun (WGS) entry which is preliminary data.</text>
</comment>
<dbReference type="InterPro" id="IPR011008">
    <property type="entry name" value="Dimeric_a/b-barrel"/>
</dbReference>